<accession>A0A382MJQ6</accession>
<keyword evidence="1" id="KW-0521">NADP</keyword>
<gene>
    <name evidence="4" type="ORF">METZ01_LOCUS301933</name>
</gene>
<protein>
    <recommendedName>
        <fullName evidence="3">NAD-dependent epimerase/dehydratase domain-containing protein</fullName>
    </recommendedName>
</protein>
<reference evidence="4" key="1">
    <citation type="submission" date="2018-05" db="EMBL/GenBank/DDBJ databases">
        <authorList>
            <person name="Lanie J.A."/>
            <person name="Ng W.-L."/>
            <person name="Kazmierczak K.M."/>
            <person name="Andrzejewski T.M."/>
            <person name="Davidsen T.M."/>
            <person name="Wayne K.J."/>
            <person name="Tettelin H."/>
            <person name="Glass J.I."/>
            <person name="Rusch D."/>
            <person name="Podicherti R."/>
            <person name="Tsui H.-C.T."/>
            <person name="Winkler M.E."/>
        </authorList>
    </citation>
    <scope>NUCLEOTIDE SEQUENCE</scope>
</reference>
<dbReference type="PANTHER" id="PTHR43103">
    <property type="entry name" value="NUCLEOSIDE-DIPHOSPHATE-SUGAR EPIMERASE"/>
    <property type="match status" value="1"/>
</dbReference>
<evidence type="ECO:0000256" key="1">
    <source>
        <dbReference type="ARBA" id="ARBA00022857"/>
    </source>
</evidence>
<dbReference type="Gene3D" id="3.40.50.720">
    <property type="entry name" value="NAD(P)-binding Rossmann-like Domain"/>
    <property type="match status" value="1"/>
</dbReference>
<dbReference type="AlphaFoldDB" id="A0A382MJQ6"/>
<sequence>MKLSGSNILITGGNGFIGANLVNRLSQLSDTRIRLVDNMAREQQYSITNNNSNVKTIIGDLRDPNLCNEVCKGIDIIFHLASKAGSMEYYKKNAFEVFSHNVMIDNLLISAAIENKVNFFGYVSSAFVYPIELMSQIDSPPILESQDLPANPAISYGWAKFMGERSLQYALKNNQKMKGAIYRLANVYGPGQSI</sequence>
<dbReference type="InterPro" id="IPR036291">
    <property type="entry name" value="NAD(P)-bd_dom_sf"/>
</dbReference>
<name>A0A382MJQ6_9ZZZZ</name>
<evidence type="ECO:0000259" key="3">
    <source>
        <dbReference type="Pfam" id="PF01370"/>
    </source>
</evidence>
<organism evidence="4">
    <name type="scientific">marine metagenome</name>
    <dbReference type="NCBI Taxonomy" id="408172"/>
    <lineage>
        <taxon>unclassified sequences</taxon>
        <taxon>metagenomes</taxon>
        <taxon>ecological metagenomes</taxon>
    </lineage>
</organism>
<proteinExistence type="predicted"/>
<dbReference type="PANTHER" id="PTHR43103:SF3">
    <property type="entry name" value="ADP-L-GLYCERO-D-MANNO-HEPTOSE-6-EPIMERASE"/>
    <property type="match status" value="1"/>
</dbReference>
<dbReference type="Pfam" id="PF01370">
    <property type="entry name" value="Epimerase"/>
    <property type="match status" value="1"/>
</dbReference>
<evidence type="ECO:0000313" key="4">
    <source>
        <dbReference type="EMBL" id="SVC49079.1"/>
    </source>
</evidence>
<feature type="non-terminal residue" evidence="4">
    <location>
        <position position="194"/>
    </location>
</feature>
<evidence type="ECO:0000256" key="2">
    <source>
        <dbReference type="ARBA" id="ARBA00023277"/>
    </source>
</evidence>
<feature type="domain" description="NAD-dependent epimerase/dehydratase" evidence="3">
    <location>
        <begin position="8"/>
        <end position="191"/>
    </location>
</feature>
<dbReference type="InterPro" id="IPR001509">
    <property type="entry name" value="Epimerase_deHydtase"/>
</dbReference>
<dbReference type="EMBL" id="UINC01094119">
    <property type="protein sequence ID" value="SVC49079.1"/>
    <property type="molecule type" value="Genomic_DNA"/>
</dbReference>
<keyword evidence="2" id="KW-0119">Carbohydrate metabolism</keyword>
<dbReference type="SUPFAM" id="SSF51735">
    <property type="entry name" value="NAD(P)-binding Rossmann-fold domains"/>
    <property type="match status" value="1"/>
</dbReference>